<feature type="binding site" evidence="8">
    <location>
        <position position="266"/>
    </location>
    <ligand>
        <name>ATP</name>
        <dbReference type="ChEBI" id="CHEBI:30616"/>
    </ligand>
</feature>
<comment type="catalytic activity">
    <reaction evidence="8">
        <text>L-threonyl-[protein] + ATP = 3-O-(5'-adenylyl)-L-threonyl-[protein] + diphosphate</text>
        <dbReference type="Rhea" id="RHEA:54292"/>
        <dbReference type="Rhea" id="RHEA-COMP:11060"/>
        <dbReference type="Rhea" id="RHEA-COMP:13847"/>
        <dbReference type="ChEBI" id="CHEBI:30013"/>
        <dbReference type="ChEBI" id="CHEBI:30616"/>
        <dbReference type="ChEBI" id="CHEBI:33019"/>
        <dbReference type="ChEBI" id="CHEBI:138113"/>
        <dbReference type="EC" id="2.7.7.108"/>
    </reaction>
</comment>
<comment type="catalytic activity">
    <reaction evidence="8">
        <text>L-seryl-[protein] + UTP = O-(5'-uridylyl)-L-seryl-[protein] + diphosphate</text>
        <dbReference type="Rhea" id="RHEA:64604"/>
        <dbReference type="Rhea" id="RHEA-COMP:9863"/>
        <dbReference type="Rhea" id="RHEA-COMP:16635"/>
        <dbReference type="ChEBI" id="CHEBI:29999"/>
        <dbReference type="ChEBI" id="CHEBI:33019"/>
        <dbReference type="ChEBI" id="CHEBI:46398"/>
        <dbReference type="ChEBI" id="CHEBI:156051"/>
    </reaction>
</comment>
<gene>
    <name evidence="8" type="primary">ydiU</name>
    <name evidence="8" type="synonym">selO</name>
    <name evidence="9" type="ORF">FYJ83_16690</name>
</gene>
<feature type="binding site" evidence="8">
    <location>
        <position position="257"/>
    </location>
    <ligand>
        <name>Mg(2+)</name>
        <dbReference type="ChEBI" id="CHEBI:18420"/>
    </ligand>
</feature>
<dbReference type="NCBIfam" id="NF000658">
    <property type="entry name" value="PRK00029.1"/>
    <property type="match status" value="1"/>
</dbReference>
<name>A0A6N7Y4W8_9FIRM</name>
<accession>A0A6N7Y4W8</accession>
<dbReference type="GO" id="GO:0000287">
    <property type="term" value="F:magnesium ion binding"/>
    <property type="evidence" value="ECO:0007669"/>
    <property type="project" value="UniProtKB-UniRule"/>
</dbReference>
<dbReference type="Proteomes" id="UP000469523">
    <property type="component" value="Unassembled WGS sequence"/>
</dbReference>
<comment type="caution">
    <text evidence="9">The sequence shown here is derived from an EMBL/GenBank/DDBJ whole genome shotgun (WGS) entry which is preliminary data.</text>
</comment>
<evidence type="ECO:0000256" key="2">
    <source>
        <dbReference type="ARBA" id="ARBA00022679"/>
    </source>
</evidence>
<evidence type="ECO:0000256" key="6">
    <source>
        <dbReference type="ARBA" id="ARBA00022840"/>
    </source>
</evidence>
<keyword evidence="5 8" id="KW-0547">Nucleotide-binding</keyword>
<feature type="binding site" evidence="8">
    <location>
        <position position="96"/>
    </location>
    <ligand>
        <name>ATP</name>
        <dbReference type="ChEBI" id="CHEBI:30616"/>
    </ligand>
</feature>
<dbReference type="HAMAP" id="MF_00692">
    <property type="entry name" value="SelO"/>
    <property type="match status" value="1"/>
</dbReference>
<dbReference type="Pfam" id="PF02696">
    <property type="entry name" value="SelO"/>
    <property type="match status" value="1"/>
</dbReference>
<organism evidence="9 10">
    <name type="scientific">Tissierella pigra</name>
    <dbReference type="NCBI Taxonomy" id="2607614"/>
    <lineage>
        <taxon>Bacteria</taxon>
        <taxon>Bacillati</taxon>
        <taxon>Bacillota</taxon>
        <taxon>Tissierellia</taxon>
        <taxon>Tissierellales</taxon>
        <taxon>Tissierellaceae</taxon>
        <taxon>Tissierella</taxon>
    </lineage>
</organism>
<evidence type="ECO:0000313" key="10">
    <source>
        <dbReference type="Proteomes" id="UP000469523"/>
    </source>
</evidence>
<dbReference type="GO" id="GO:0030145">
    <property type="term" value="F:manganese ion binding"/>
    <property type="evidence" value="ECO:0007669"/>
    <property type="project" value="UniProtKB-UniRule"/>
</dbReference>
<keyword evidence="2 8" id="KW-0808">Transferase</keyword>
<comment type="catalytic activity">
    <reaction evidence="8">
        <text>L-tyrosyl-[protein] + ATP = O-(5'-adenylyl)-L-tyrosyl-[protein] + diphosphate</text>
        <dbReference type="Rhea" id="RHEA:54288"/>
        <dbReference type="Rhea" id="RHEA-COMP:10136"/>
        <dbReference type="Rhea" id="RHEA-COMP:13846"/>
        <dbReference type="ChEBI" id="CHEBI:30616"/>
        <dbReference type="ChEBI" id="CHEBI:33019"/>
        <dbReference type="ChEBI" id="CHEBI:46858"/>
        <dbReference type="ChEBI" id="CHEBI:83624"/>
        <dbReference type="EC" id="2.7.7.108"/>
    </reaction>
</comment>
<comment type="catalytic activity">
    <reaction evidence="8">
        <text>L-histidyl-[protein] + UTP = N(tele)-(5'-uridylyl)-L-histidyl-[protein] + diphosphate</text>
        <dbReference type="Rhea" id="RHEA:83891"/>
        <dbReference type="Rhea" id="RHEA-COMP:9745"/>
        <dbReference type="Rhea" id="RHEA-COMP:20239"/>
        <dbReference type="ChEBI" id="CHEBI:29979"/>
        <dbReference type="ChEBI" id="CHEBI:33019"/>
        <dbReference type="ChEBI" id="CHEBI:46398"/>
        <dbReference type="ChEBI" id="CHEBI:233474"/>
    </reaction>
</comment>
<evidence type="ECO:0000313" key="9">
    <source>
        <dbReference type="EMBL" id="MSU03100.1"/>
    </source>
</evidence>
<feature type="active site" description="Proton acceptor" evidence="8">
    <location>
        <position position="256"/>
    </location>
</feature>
<feature type="binding site" evidence="8">
    <location>
        <position position="97"/>
    </location>
    <ligand>
        <name>ATP</name>
        <dbReference type="ChEBI" id="CHEBI:30616"/>
    </ligand>
</feature>
<keyword evidence="4 8" id="KW-0479">Metal-binding</keyword>
<comment type="cofactor">
    <cofactor evidence="8">
        <name>Mg(2+)</name>
        <dbReference type="ChEBI" id="CHEBI:18420"/>
    </cofactor>
    <cofactor evidence="8">
        <name>Mn(2+)</name>
        <dbReference type="ChEBI" id="CHEBI:29035"/>
    </cofactor>
</comment>
<keyword evidence="8" id="KW-0464">Manganese</keyword>
<keyword evidence="6 8" id="KW-0067">ATP-binding</keyword>
<evidence type="ECO:0000256" key="5">
    <source>
        <dbReference type="ARBA" id="ARBA00022741"/>
    </source>
</evidence>
<evidence type="ECO:0000256" key="4">
    <source>
        <dbReference type="ARBA" id="ARBA00022723"/>
    </source>
</evidence>
<feature type="binding site" evidence="8">
    <location>
        <position position="187"/>
    </location>
    <ligand>
        <name>ATP</name>
        <dbReference type="ChEBI" id="CHEBI:30616"/>
    </ligand>
</feature>
<comment type="similarity">
    <text evidence="1 8">Belongs to the SELO family.</text>
</comment>
<dbReference type="AlphaFoldDB" id="A0A6N7Y4W8"/>
<dbReference type="EC" id="2.7.7.-" evidence="8"/>
<dbReference type="PANTHER" id="PTHR32057">
    <property type="entry name" value="PROTEIN ADENYLYLTRANSFERASE SELO, MITOCHONDRIAL"/>
    <property type="match status" value="1"/>
</dbReference>
<dbReference type="PANTHER" id="PTHR32057:SF14">
    <property type="entry name" value="PROTEIN ADENYLYLTRANSFERASE SELO, MITOCHONDRIAL"/>
    <property type="match status" value="1"/>
</dbReference>
<keyword evidence="3 8" id="KW-0548">Nucleotidyltransferase</keyword>
<keyword evidence="7 8" id="KW-0460">Magnesium</keyword>
<evidence type="ECO:0000256" key="3">
    <source>
        <dbReference type="ARBA" id="ARBA00022695"/>
    </source>
</evidence>
<comment type="function">
    <text evidence="8">Nucleotidyltransferase involved in the post-translational modification of proteins. It can catalyze the addition of adenosine monophosphate (AMP) or uridine monophosphate (UMP) to a protein, resulting in modifications known as AMPylation and UMPylation.</text>
</comment>
<reference evidence="9 10" key="1">
    <citation type="submission" date="2019-09" db="EMBL/GenBank/DDBJ databases">
        <title>In-depth cultivation of the pig gut microbiome towards novel bacterial diversity and tailored functional studies.</title>
        <authorList>
            <person name="Wylensek D."/>
            <person name="Hitch T.C.A."/>
            <person name="Clavel T."/>
        </authorList>
    </citation>
    <scope>NUCLEOTIDE SEQUENCE [LARGE SCALE GENOMIC DNA]</scope>
    <source>
        <strain evidence="9 10">WCA3-693-APC-4?</strain>
    </source>
</reference>
<sequence>MIKKNKLINDSWKLDNSYARLPEIFFSKITPNSVSSPKLVILNHDLARKLGLDIAELQGIDGVNILSGNKIPNGSLPIAQAYAGHQFGYFTMLGDGRALLLGEQITPLGQRYDIQLKGAGRTPYSRGGDGKAAIQPMLREYIISEGMNGLGIPTTRSLAVTLTGEQIIRETQLKGGVLTRIASSHIRVGTFEYAAKWGTNNELKSLADYTIERHFSYIKDEKNPYILLLQEVIKRQAYLIAKWQLVGFIHGVMNTDNMTISGETIDYGPCAFMDTYSPSTVFSSIDVHGRYAYENQPKIAAWNLARFAETLLPLLHKDQNKAVDLAQELISEFSSLYYDEWIKGMRCKLGMFNEELEDKDIIEELLNMMEKNKADYTNTFRGLTLDCLEDMDLFKTEEFSKWKAKWQDRLKRQGESKEQAYSLMKNSNPSIIPRNHRVEEALGAAEKGDYEVMKKLLKVLLQPYEYSYEQEAYSVLSKNTNNNYKTFCGT</sequence>
<comment type="catalytic activity">
    <reaction evidence="8">
        <text>L-tyrosyl-[protein] + UTP = O-(5'-uridylyl)-L-tyrosyl-[protein] + diphosphate</text>
        <dbReference type="Rhea" id="RHEA:83887"/>
        <dbReference type="Rhea" id="RHEA-COMP:10136"/>
        <dbReference type="Rhea" id="RHEA-COMP:20238"/>
        <dbReference type="ChEBI" id="CHEBI:33019"/>
        <dbReference type="ChEBI" id="CHEBI:46398"/>
        <dbReference type="ChEBI" id="CHEBI:46858"/>
        <dbReference type="ChEBI" id="CHEBI:90602"/>
    </reaction>
</comment>
<dbReference type="EC" id="2.7.7.108" evidence="8"/>
<dbReference type="GO" id="GO:0005524">
    <property type="term" value="F:ATP binding"/>
    <property type="evidence" value="ECO:0007669"/>
    <property type="project" value="UniProtKB-UniRule"/>
</dbReference>
<feature type="binding site" evidence="8">
    <location>
        <position position="117"/>
    </location>
    <ligand>
        <name>ATP</name>
        <dbReference type="ChEBI" id="CHEBI:30616"/>
    </ligand>
</feature>
<feature type="binding site" evidence="8">
    <location>
        <position position="94"/>
    </location>
    <ligand>
        <name>ATP</name>
        <dbReference type="ChEBI" id="CHEBI:30616"/>
    </ligand>
</feature>
<proteinExistence type="inferred from homology"/>
<feature type="binding site" evidence="8">
    <location>
        <position position="130"/>
    </location>
    <ligand>
        <name>ATP</name>
        <dbReference type="ChEBI" id="CHEBI:30616"/>
    </ligand>
</feature>
<feature type="binding site" evidence="8">
    <location>
        <position position="129"/>
    </location>
    <ligand>
        <name>ATP</name>
        <dbReference type="ChEBI" id="CHEBI:30616"/>
    </ligand>
</feature>
<evidence type="ECO:0000256" key="8">
    <source>
        <dbReference type="HAMAP-Rule" id="MF_00692"/>
    </source>
</evidence>
<dbReference type="GO" id="GO:0070733">
    <property type="term" value="F:AMPylase activity"/>
    <property type="evidence" value="ECO:0007669"/>
    <property type="project" value="UniProtKB-EC"/>
</dbReference>
<feature type="binding site" evidence="8">
    <location>
        <position position="180"/>
    </location>
    <ligand>
        <name>ATP</name>
        <dbReference type="ChEBI" id="CHEBI:30616"/>
    </ligand>
</feature>
<dbReference type="EMBL" id="VUNQ01000054">
    <property type="protein sequence ID" value="MSU03100.1"/>
    <property type="molecule type" value="Genomic_DNA"/>
</dbReference>
<feature type="binding site" evidence="8">
    <location>
        <position position="266"/>
    </location>
    <ligand>
        <name>Mg(2+)</name>
        <dbReference type="ChEBI" id="CHEBI:18420"/>
    </ligand>
</feature>
<evidence type="ECO:0000256" key="1">
    <source>
        <dbReference type="ARBA" id="ARBA00009747"/>
    </source>
</evidence>
<dbReference type="InterPro" id="IPR003846">
    <property type="entry name" value="SelO"/>
</dbReference>
<protein>
    <recommendedName>
        <fullName evidence="8">Protein nucleotidyltransferase YdiU</fullName>
        <ecNumber evidence="8">2.7.7.-</ecNumber>
    </recommendedName>
    <alternativeName>
        <fullName evidence="8">Protein adenylyltransferase YdiU</fullName>
        <ecNumber evidence="8">2.7.7.108</ecNumber>
    </alternativeName>
    <alternativeName>
        <fullName evidence="8">Protein uridylyltransferase YdiU</fullName>
        <ecNumber evidence="8">2.7.7.-</ecNumber>
    </alternativeName>
</protein>
<comment type="catalytic activity">
    <reaction evidence="8">
        <text>L-seryl-[protein] + ATP = 3-O-(5'-adenylyl)-L-seryl-[protein] + diphosphate</text>
        <dbReference type="Rhea" id="RHEA:58120"/>
        <dbReference type="Rhea" id="RHEA-COMP:9863"/>
        <dbReference type="Rhea" id="RHEA-COMP:15073"/>
        <dbReference type="ChEBI" id="CHEBI:29999"/>
        <dbReference type="ChEBI" id="CHEBI:30616"/>
        <dbReference type="ChEBI" id="CHEBI:33019"/>
        <dbReference type="ChEBI" id="CHEBI:142516"/>
        <dbReference type="EC" id="2.7.7.108"/>
    </reaction>
</comment>
<keyword evidence="10" id="KW-1185">Reference proteome</keyword>
<evidence type="ECO:0000256" key="7">
    <source>
        <dbReference type="ARBA" id="ARBA00022842"/>
    </source>
</evidence>
<dbReference type="RefSeq" id="WP_154442559.1">
    <property type="nucleotide sequence ID" value="NZ_JAHLPJ010000001.1"/>
</dbReference>